<feature type="chain" id="PRO_5035847954" evidence="2">
    <location>
        <begin position="23"/>
        <end position="336"/>
    </location>
</feature>
<dbReference type="AlphaFoldDB" id="A0A8S3UWK7"/>
<accession>A0A8S3UWK7</accession>
<comment type="caution">
    <text evidence="3">The sequence shown here is derived from an EMBL/GenBank/DDBJ whole genome shotgun (WGS) entry which is preliminary data.</text>
</comment>
<gene>
    <name evidence="3" type="ORF">MEDL_58681</name>
</gene>
<dbReference type="Proteomes" id="UP000683360">
    <property type="component" value="Unassembled WGS sequence"/>
</dbReference>
<proteinExistence type="predicted"/>
<evidence type="ECO:0000256" key="1">
    <source>
        <dbReference type="SAM" id="Phobius"/>
    </source>
</evidence>
<name>A0A8S3UWK7_MYTED</name>
<feature type="transmembrane region" description="Helical" evidence="1">
    <location>
        <begin position="296"/>
        <end position="319"/>
    </location>
</feature>
<dbReference type="OrthoDB" id="6082232at2759"/>
<protein>
    <submittedName>
        <fullName evidence="3">Uncharacterized protein</fullName>
    </submittedName>
</protein>
<keyword evidence="1" id="KW-1133">Transmembrane helix</keyword>
<evidence type="ECO:0000256" key="2">
    <source>
        <dbReference type="SAM" id="SignalP"/>
    </source>
</evidence>
<evidence type="ECO:0000313" key="4">
    <source>
        <dbReference type="Proteomes" id="UP000683360"/>
    </source>
</evidence>
<evidence type="ECO:0000313" key="3">
    <source>
        <dbReference type="EMBL" id="CAG2246731.1"/>
    </source>
</evidence>
<organism evidence="3 4">
    <name type="scientific">Mytilus edulis</name>
    <name type="common">Blue mussel</name>
    <dbReference type="NCBI Taxonomy" id="6550"/>
    <lineage>
        <taxon>Eukaryota</taxon>
        <taxon>Metazoa</taxon>
        <taxon>Spiralia</taxon>
        <taxon>Lophotrochozoa</taxon>
        <taxon>Mollusca</taxon>
        <taxon>Bivalvia</taxon>
        <taxon>Autobranchia</taxon>
        <taxon>Pteriomorphia</taxon>
        <taxon>Mytilida</taxon>
        <taxon>Mytiloidea</taxon>
        <taxon>Mytilidae</taxon>
        <taxon>Mytilinae</taxon>
        <taxon>Mytilus</taxon>
    </lineage>
</organism>
<sequence length="336" mass="38131">METIRGALKIIILGSVFSHVSSYCNPAFGPSGNIACVLVEPYYKKYQYATCQTNVYIKLNSNYRHVCRTMADGTPPLYCWNQCMIELYELAEGPVYSNCECNSGDLLANNPMTSYIKLPGNCYSPNGRDCSWFNKCLRAKYSCSGNNFNDMIGFGLATCHTQEKIKDAKRIQMACICYCMPASTNGPCFKTMDIFKLFKHSVVEKYLTKVVNGLKWKEKGVFWLATYEQNQYITILIALRQKYVVDGEYVEPDTMFACNDYICSDTYLHRNATYPMHQGNTETKSHEEQKHSHATIFGIIIAVFVGSCVAVVCVICLVIRVRLRPSDIRHVILTED</sequence>
<reference evidence="3" key="1">
    <citation type="submission" date="2021-03" db="EMBL/GenBank/DDBJ databases">
        <authorList>
            <person name="Bekaert M."/>
        </authorList>
    </citation>
    <scope>NUCLEOTIDE SEQUENCE</scope>
</reference>
<keyword evidence="1" id="KW-0812">Transmembrane</keyword>
<dbReference type="EMBL" id="CAJPWZ010002881">
    <property type="protein sequence ID" value="CAG2246731.1"/>
    <property type="molecule type" value="Genomic_DNA"/>
</dbReference>
<keyword evidence="4" id="KW-1185">Reference proteome</keyword>
<keyword evidence="2" id="KW-0732">Signal</keyword>
<keyword evidence="1" id="KW-0472">Membrane</keyword>
<feature type="signal peptide" evidence="2">
    <location>
        <begin position="1"/>
        <end position="22"/>
    </location>
</feature>